<feature type="region of interest" description="Disordered" evidence="1">
    <location>
        <begin position="226"/>
        <end position="245"/>
    </location>
</feature>
<dbReference type="EMBL" id="JAVRRT010000022">
    <property type="protein sequence ID" value="KAK5163928.1"/>
    <property type="molecule type" value="Genomic_DNA"/>
</dbReference>
<gene>
    <name evidence="3" type="ORF">LTR77_010323</name>
</gene>
<keyword evidence="4" id="KW-1185">Reference proteome</keyword>
<proteinExistence type="predicted"/>
<organism evidence="3 4">
    <name type="scientific">Saxophila tyrrhenica</name>
    <dbReference type="NCBI Taxonomy" id="1690608"/>
    <lineage>
        <taxon>Eukaryota</taxon>
        <taxon>Fungi</taxon>
        <taxon>Dikarya</taxon>
        <taxon>Ascomycota</taxon>
        <taxon>Pezizomycotina</taxon>
        <taxon>Dothideomycetes</taxon>
        <taxon>Dothideomycetidae</taxon>
        <taxon>Mycosphaerellales</taxon>
        <taxon>Extremaceae</taxon>
        <taxon>Saxophila</taxon>
    </lineage>
</organism>
<protein>
    <submittedName>
        <fullName evidence="3">Uncharacterized protein</fullName>
    </submittedName>
</protein>
<name>A0AAV9NXG3_9PEZI</name>
<reference evidence="3 4" key="1">
    <citation type="submission" date="2023-08" db="EMBL/GenBank/DDBJ databases">
        <title>Black Yeasts Isolated from many extreme environments.</title>
        <authorList>
            <person name="Coleine C."/>
            <person name="Stajich J.E."/>
            <person name="Selbmann L."/>
        </authorList>
    </citation>
    <scope>NUCLEOTIDE SEQUENCE [LARGE SCALE GENOMIC DNA]</scope>
    <source>
        <strain evidence="3 4">CCFEE 5935</strain>
    </source>
</reference>
<dbReference type="RefSeq" id="XP_064654292.1">
    <property type="nucleotide sequence ID" value="XM_064807545.1"/>
</dbReference>
<sequence length="711" mass="75023">MSVFTLSFFFLAFFSPISLASAVPDALPCPECEDEPPVPVQLEPCHECEHMHPPPPVYVTTTEDCDECEHNHPKTTPFVFTSTISTCRRQTTSHSFTPYTSGSSTFFLSSCKPTTLTKTQHRACETPSPSTITAPGSISTKTLFGNGTAVTITSYRNNTAPANTITVVSTKWQPGKTTTIAGSPTDYITVTKGRRTLASVTTAYITVAGSNSTCIGLTVTETITTKRTPTRSRAPPLPPNTDTVFSSGLSTVTITTQYPTCDRQITIIETATRVRRASTVTTTLPASSCSPETISITATAAGPTQYSTVPTTEYATLTSYASGSPPATIYLTRTRTTTETATITQNQISNRYSTVVQTATLPAETRTTTVRQPARTITRTEVATSEEVQTVTTTLPGSVATRTRTRTITATDSYFTTGTITTTLTVTRTLAASTITETTTSTRTAIRTRTQTTEVFSTATVTSERTLTATATAVSNVYSTATITRTQVRRITTTEEAPAGYCTPTTITNTATAVRTVTRTRTVTDAGAPPGYCETSTQTRTQTRTVTSRAACATAAPPTVANCRVPTGQFRIVIQNFGSAYLTSTSGGGSPNSDHESLTLTSAVGQALQFSAVSNGQTSFVITGGQTLYSDQDSDNAGNSPIFFDSLTSPAGYGGGGADAVQFCLRADNSFVVQSPSSGATSVMMCAGVVYLFSAENAATSGCTPITLVKA</sequence>
<evidence type="ECO:0000313" key="4">
    <source>
        <dbReference type="Proteomes" id="UP001337655"/>
    </source>
</evidence>
<evidence type="ECO:0000256" key="2">
    <source>
        <dbReference type="SAM" id="SignalP"/>
    </source>
</evidence>
<dbReference type="AlphaFoldDB" id="A0AAV9NXG3"/>
<dbReference type="GeneID" id="89931652"/>
<accession>A0AAV9NXG3</accession>
<feature type="chain" id="PRO_5043967657" evidence="2">
    <location>
        <begin position="23"/>
        <end position="711"/>
    </location>
</feature>
<evidence type="ECO:0000256" key="1">
    <source>
        <dbReference type="SAM" id="MobiDB-lite"/>
    </source>
</evidence>
<keyword evidence="2" id="KW-0732">Signal</keyword>
<dbReference type="Proteomes" id="UP001337655">
    <property type="component" value="Unassembled WGS sequence"/>
</dbReference>
<evidence type="ECO:0000313" key="3">
    <source>
        <dbReference type="EMBL" id="KAK5163928.1"/>
    </source>
</evidence>
<feature type="signal peptide" evidence="2">
    <location>
        <begin position="1"/>
        <end position="22"/>
    </location>
</feature>
<comment type="caution">
    <text evidence="3">The sequence shown here is derived from an EMBL/GenBank/DDBJ whole genome shotgun (WGS) entry which is preliminary data.</text>
</comment>